<dbReference type="PROSITE" id="PS50943">
    <property type="entry name" value="HTH_CROC1"/>
    <property type="match status" value="1"/>
</dbReference>
<feature type="domain" description="HTH cro/C1-type" evidence="1">
    <location>
        <begin position="10"/>
        <end position="64"/>
    </location>
</feature>
<dbReference type="Gene3D" id="1.10.260.40">
    <property type="entry name" value="lambda repressor-like DNA-binding domains"/>
    <property type="match status" value="1"/>
</dbReference>
<name>A0A5D4RML1_9BACI</name>
<dbReference type="Pfam" id="PF08448">
    <property type="entry name" value="PAS_4"/>
    <property type="match status" value="1"/>
</dbReference>
<comment type="caution">
    <text evidence="2">The sequence shown here is derived from an EMBL/GenBank/DDBJ whole genome shotgun (WGS) entry which is preliminary data.</text>
</comment>
<dbReference type="SMART" id="SM00530">
    <property type="entry name" value="HTH_XRE"/>
    <property type="match status" value="1"/>
</dbReference>
<dbReference type="InterPro" id="IPR010982">
    <property type="entry name" value="Lambda_DNA-bd_dom_sf"/>
</dbReference>
<dbReference type="Pfam" id="PF01381">
    <property type="entry name" value="HTH_3"/>
    <property type="match status" value="1"/>
</dbReference>
<dbReference type="EMBL" id="VTER01000001">
    <property type="protein sequence ID" value="TYS52180.1"/>
    <property type="molecule type" value="Genomic_DNA"/>
</dbReference>
<dbReference type="GO" id="GO:0003677">
    <property type="term" value="F:DNA binding"/>
    <property type="evidence" value="ECO:0007669"/>
    <property type="project" value="InterPro"/>
</dbReference>
<dbReference type="AlphaFoldDB" id="A0A5D4RML1"/>
<evidence type="ECO:0000313" key="2">
    <source>
        <dbReference type="EMBL" id="TYS52180.1"/>
    </source>
</evidence>
<sequence>MHKQHKRDWLIKIRKARKPTQETVATKAYIDRAYYAQIESGVRNPSEEIRQKIAQILNFHSSAFNADDESPFRYALEAAPMIIAHCDMDLKYTWIFNHHPLFPPESLIGKRDDELGLGIGGQMYAQMKRTVIEKQISIRKTVSFSLPDKHLYTYMIFAHPLFDSTKQIIGAATILTELSKITLTEDTDASSG</sequence>
<accession>A0A5D4RML1</accession>
<dbReference type="SUPFAM" id="SSF47413">
    <property type="entry name" value="lambda repressor-like DNA-binding domains"/>
    <property type="match status" value="1"/>
</dbReference>
<gene>
    <name evidence="2" type="ORF">FZD51_01715</name>
</gene>
<dbReference type="RefSeq" id="WP_148973157.1">
    <property type="nucleotide sequence ID" value="NZ_JBNIKU010000005.1"/>
</dbReference>
<dbReference type="InterPro" id="IPR001387">
    <property type="entry name" value="Cro/C1-type_HTH"/>
</dbReference>
<dbReference type="CDD" id="cd00093">
    <property type="entry name" value="HTH_XRE"/>
    <property type="match status" value="1"/>
</dbReference>
<evidence type="ECO:0000313" key="3">
    <source>
        <dbReference type="Proteomes" id="UP000322139"/>
    </source>
</evidence>
<reference evidence="2 3" key="1">
    <citation type="submission" date="2019-08" db="EMBL/GenBank/DDBJ databases">
        <title>Bacillus genomes from the desert of Cuatro Cienegas, Coahuila.</title>
        <authorList>
            <person name="Olmedo-Alvarez G."/>
        </authorList>
    </citation>
    <scope>NUCLEOTIDE SEQUENCE [LARGE SCALE GENOMIC DNA]</scope>
    <source>
        <strain evidence="2 3">CH446_14T</strain>
    </source>
</reference>
<dbReference type="InterPro" id="IPR013656">
    <property type="entry name" value="PAS_4"/>
</dbReference>
<dbReference type="Proteomes" id="UP000322139">
    <property type="component" value="Unassembled WGS sequence"/>
</dbReference>
<protein>
    <submittedName>
        <fullName evidence="2">Helix-turn-helix domain-containing protein</fullName>
    </submittedName>
</protein>
<organism evidence="2 3">
    <name type="scientific">Bacillus infantis</name>
    <dbReference type="NCBI Taxonomy" id="324767"/>
    <lineage>
        <taxon>Bacteria</taxon>
        <taxon>Bacillati</taxon>
        <taxon>Bacillota</taxon>
        <taxon>Bacilli</taxon>
        <taxon>Bacillales</taxon>
        <taxon>Bacillaceae</taxon>
        <taxon>Bacillus</taxon>
    </lineage>
</organism>
<proteinExistence type="predicted"/>
<evidence type="ECO:0000259" key="1">
    <source>
        <dbReference type="PROSITE" id="PS50943"/>
    </source>
</evidence>